<name>A0A6M1RI46_9BACT</name>
<reference evidence="1 2" key="1">
    <citation type="submission" date="2020-02" db="EMBL/GenBank/DDBJ databases">
        <title>Draft genome sequence of Limisphaera ngatamarikiensis NGM72.4T, a thermophilic Verrucomicrobia grouped in subdivision 3.</title>
        <authorList>
            <person name="Carere C.R."/>
            <person name="Steen J."/>
            <person name="Hugenholtz P."/>
            <person name="Stott M.B."/>
        </authorList>
    </citation>
    <scope>NUCLEOTIDE SEQUENCE [LARGE SCALE GENOMIC DNA]</scope>
    <source>
        <strain evidence="1 2">NGM72.4</strain>
    </source>
</reference>
<protein>
    <submittedName>
        <fullName evidence="1">Uncharacterized protein</fullName>
    </submittedName>
</protein>
<dbReference type="Proteomes" id="UP000477311">
    <property type="component" value="Unassembled WGS sequence"/>
</dbReference>
<accession>A0A6M1RI46</accession>
<evidence type="ECO:0000313" key="2">
    <source>
        <dbReference type="Proteomes" id="UP000477311"/>
    </source>
</evidence>
<dbReference type="EMBL" id="JAAKYA010000053">
    <property type="protein sequence ID" value="NGO39336.1"/>
    <property type="molecule type" value="Genomic_DNA"/>
</dbReference>
<dbReference type="RefSeq" id="WP_165107308.1">
    <property type="nucleotide sequence ID" value="NZ_JAAKYA010000053.1"/>
</dbReference>
<evidence type="ECO:0000313" key="1">
    <source>
        <dbReference type="EMBL" id="NGO39336.1"/>
    </source>
</evidence>
<organism evidence="1 2">
    <name type="scientific">Limisphaera ngatamarikiensis</name>
    <dbReference type="NCBI Taxonomy" id="1324935"/>
    <lineage>
        <taxon>Bacteria</taxon>
        <taxon>Pseudomonadati</taxon>
        <taxon>Verrucomicrobiota</taxon>
        <taxon>Verrucomicrobiia</taxon>
        <taxon>Limisphaerales</taxon>
        <taxon>Limisphaeraceae</taxon>
        <taxon>Limisphaera</taxon>
    </lineage>
</organism>
<comment type="caution">
    <text evidence="1">The sequence shown here is derived from an EMBL/GenBank/DDBJ whole genome shotgun (WGS) entry which is preliminary data.</text>
</comment>
<keyword evidence="2" id="KW-1185">Reference proteome</keyword>
<sequence>MSDPLFPSGPWTGFYNYRPGDRHWMDLELSFREGRIEGVGVDDVGRFVIRGRYDREALECWWTKTYLGGHDVFYRGFREGRGIWGTWEITALDHGGFHIWPRTEGETEAAVEATGLELPRREGVRILLPGGGGGAG</sequence>
<proteinExistence type="predicted"/>
<gene>
    <name evidence="1" type="ORF">G4L39_07980</name>
</gene>
<dbReference type="AlphaFoldDB" id="A0A6M1RI46"/>